<dbReference type="Proteomes" id="UP000039046">
    <property type="component" value="Unassembled WGS sequence"/>
</dbReference>
<feature type="compositionally biased region" description="Pro residues" evidence="1">
    <location>
        <begin position="144"/>
        <end position="153"/>
    </location>
</feature>
<feature type="region of interest" description="Disordered" evidence="1">
    <location>
        <begin position="80"/>
        <end position="169"/>
    </location>
</feature>
<dbReference type="EMBL" id="CDHN01000002">
    <property type="protein sequence ID" value="CEJ87778.1"/>
    <property type="molecule type" value="Genomic_DNA"/>
</dbReference>
<name>A0A0A1TEJ7_9HYPO</name>
<dbReference type="AlphaFoldDB" id="A0A0A1TEJ7"/>
<keyword evidence="4" id="KW-1185">Reference proteome</keyword>
<feature type="chain" id="PRO_5001979578" evidence="2">
    <location>
        <begin position="19"/>
        <end position="169"/>
    </location>
</feature>
<evidence type="ECO:0000256" key="2">
    <source>
        <dbReference type="SAM" id="SignalP"/>
    </source>
</evidence>
<dbReference type="HOGENOM" id="CLU_1579609_0_0_1"/>
<reference evidence="3 4" key="1">
    <citation type="journal article" date="2015" name="Genome Announc.">
        <title>Draft Genome Sequence and Gene Annotation of the Entomopathogenic Fungus Verticillium hemipterigenum.</title>
        <authorList>
            <person name="Horn F."/>
            <person name="Habel A."/>
            <person name="Scharf D.H."/>
            <person name="Dworschak J."/>
            <person name="Brakhage A.A."/>
            <person name="Guthke R."/>
            <person name="Hertweck C."/>
            <person name="Linde J."/>
        </authorList>
    </citation>
    <scope>NUCLEOTIDE SEQUENCE [LARGE SCALE GENOMIC DNA]</scope>
</reference>
<proteinExistence type="predicted"/>
<feature type="compositionally biased region" description="Low complexity" evidence="1">
    <location>
        <begin position="106"/>
        <end position="128"/>
    </location>
</feature>
<sequence>MMLKTLVLSLALLQVASSRALSDADDSVAQVDSSNLNARSLGKQQLDLGRQMDLQLLGKMKACPKGSLLGIQAKKIACVPTAARSTSVPSSSVTKSATKNSAPTSTVQKTTPAKTKTTPVKTKAASTKTKTRPAQTKTPEKKPLPPSKKPTNPPKKQTTAPPKKKGKGF</sequence>
<accession>A0A0A1TEJ7</accession>
<evidence type="ECO:0000256" key="1">
    <source>
        <dbReference type="SAM" id="MobiDB-lite"/>
    </source>
</evidence>
<evidence type="ECO:0000313" key="3">
    <source>
        <dbReference type="EMBL" id="CEJ87778.1"/>
    </source>
</evidence>
<feature type="signal peptide" evidence="2">
    <location>
        <begin position="1"/>
        <end position="18"/>
    </location>
</feature>
<protein>
    <submittedName>
        <fullName evidence="3">Uncharacterized protein</fullName>
    </submittedName>
</protein>
<keyword evidence="2" id="KW-0732">Signal</keyword>
<organism evidence="3 4">
    <name type="scientific">[Torrubiella] hemipterigena</name>
    <dbReference type="NCBI Taxonomy" id="1531966"/>
    <lineage>
        <taxon>Eukaryota</taxon>
        <taxon>Fungi</taxon>
        <taxon>Dikarya</taxon>
        <taxon>Ascomycota</taxon>
        <taxon>Pezizomycotina</taxon>
        <taxon>Sordariomycetes</taxon>
        <taxon>Hypocreomycetidae</taxon>
        <taxon>Hypocreales</taxon>
        <taxon>Clavicipitaceae</taxon>
        <taxon>Clavicipitaceae incertae sedis</taxon>
        <taxon>'Torrubiella' clade</taxon>
    </lineage>
</organism>
<feature type="compositionally biased region" description="Low complexity" evidence="1">
    <location>
        <begin position="80"/>
        <end position="99"/>
    </location>
</feature>
<gene>
    <name evidence="3" type="ORF">VHEMI04511</name>
</gene>
<evidence type="ECO:0000313" key="4">
    <source>
        <dbReference type="Proteomes" id="UP000039046"/>
    </source>
</evidence>